<comment type="catalytic activity">
    <reaction evidence="18">
        <text>1-hexadecanoyl-2-(9Z,12Z-octadecadienoyl)-sn-glycero-3-phosphoethanolamine + H2O = 1-hexadecanoyl-sn-glycero-3-phosphoethanolamine + (9Z,12Z)-octadecadienoate + H(+)</text>
        <dbReference type="Rhea" id="RHEA:40815"/>
        <dbReference type="ChEBI" id="CHEBI:15377"/>
        <dbReference type="ChEBI" id="CHEBI:15378"/>
        <dbReference type="ChEBI" id="CHEBI:30245"/>
        <dbReference type="ChEBI" id="CHEBI:73004"/>
        <dbReference type="ChEBI" id="CHEBI:73008"/>
    </reaction>
    <physiologicalReaction direction="left-to-right" evidence="18">
        <dbReference type="Rhea" id="RHEA:40816"/>
    </physiologicalReaction>
</comment>
<evidence type="ECO:0000256" key="12">
    <source>
        <dbReference type="ARBA" id="ARBA00048080"/>
    </source>
</evidence>
<comment type="catalytic activity">
    <reaction evidence="16">
        <text>1-hexadecanoyl-2-(9Z-octadecenoyl)-sn-glycero-3-phosphoethanolamine + H2O = 1-hexadecanoyl-sn-glycero-3-phosphoethanolamine + (9Z)-octadecenoate + H(+)</text>
        <dbReference type="Rhea" id="RHEA:40911"/>
        <dbReference type="ChEBI" id="CHEBI:15377"/>
        <dbReference type="ChEBI" id="CHEBI:15378"/>
        <dbReference type="ChEBI" id="CHEBI:30823"/>
        <dbReference type="ChEBI" id="CHEBI:73004"/>
        <dbReference type="ChEBI" id="CHEBI:73007"/>
    </reaction>
    <physiologicalReaction direction="left-to-right" evidence="16">
        <dbReference type="Rhea" id="RHEA:40912"/>
    </physiologicalReaction>
</comment>
<dbReference type="GO" id="GO:0005509">
    <property type="term" value="F:calcium ion binding"/>
    <property type="evidence" value="ECO:0007669"/>
    <property type="project" value="InterPro"/>
</dbReference>
<evidence type="ECO:0000256" key="14">
    <source>
        <dbReference type="ARBA" id="ARBA00048227"/>
    </source>
</evidence>
<evidence type="ECO:0000256" key="10">
    <source>
        <dbReference type="ARBA" id="ARBA00036775"/>
    </source>
</evidence>
<comment type="catalytic activity">
    <reaction evidence="19">
        <text>1-hexadecanoyl-2-(9Z-octadecenoyl)-sn-glycero-3-phosphoglycerol + H2O = 1-hexadecanoyl-sn-glycero-3-phosphoglycerol + (9Z)-octadecenoate + H(+)</text>
        <dbReference type="Rhea" id="RHEA:44524"/>
        <dbReference type="ChEBI" id="CHEBI:15377"/>
        <dbReference type="ChEBI" id="CHEBI:15378"/>
        <dbReference type="ChEBI" id="CHEBI:30823"/>
        <dbReference type="ChEBI" id="CHEBI:84472"/>
        <dbReference type="ChEBI" id="CHEBI:84475"/>
    </reaction>
    <physiologicalReaction direction="left-to-right" evidence="19">
        <dbReference type="Rhea" id="RHEA:44525"/>
    </physiologicalReaction>
</comment>
<dbReference type="CDD" id="cd00125">
    <property type="entry name" value="PLA2c"/>
    <property type="match status" value="1"/>
</dbReference>
<dbReference type="InterPro" id="IPR033112">
    <property type="entry name" value="PLA2_Asp_AS"/>
</dbReference>
<dbReference type="GO" id="GO:0050482">
    <property type="term" value="P:arachidonate secretion"/>
    <property type="evidence" value="ECO:0007669"/>
    <property type="project" value="InterPro"/>
</dbReference>
<dbReference type="GO" id="GO:0005576">
    <property type="term" value="C:extracellular region"/>
    <property type="evidence" value="ECO:0007669"/>
    <property type="project" value="UniProtKB-SubCell"/>
</dbReference>
<evidence type="ECO:0000256" key="24">
    <source>
        <dbReference type="RuleBase" id="RU361236"/>
    </source>
</evidence>
<evidence type="ECO:0000256" key="20">
    <source>
        <dbReference type="PIRSR" id="PIRSR601211-1"/>
    </source>
</evidence>
<evidence type="ECO:0000256" key="2">
    <source>
        <dbReference type="ARBA" id="ARBA00004613"/>
    </source>
</evidence>
<feature type="disulfide bond" evidence="22">
    <location>
        <begin position="69"/>
        <end position="145"/>
    </location>
</feature>
<keyword evidence="7 22" id="KW-1015">Disulfide bond</keyword>
<evidence type="ECO:0000313" key="26">
    <source>
        <dbReference type="EMBL" id="JAV40473.1"/>
    </source>
</evidence>
<dbReference type="GO" id="GO:0042130">
    <property type="term" value="P:negative regulation of T cell proliferation"/>
    <property type="evidence" value="ECO:0007669"/>
    <property type="project" value="TreeGrafter"/>
</dbReference>
<dbReference type="FunFam" id="1.20.90.10:FF:000001">
    <property type="entry name" value="Basic phospholipase A2 homolog"/>
    <property type="match status" value="1"/>
</dbReference>
<comment type="subcellular location">
    <subcellularLocation>
        <location evidence="1">Mitochondrion outer membrane</location>
        <topology evidence="1">Peripheral membrane protein</topology>
    </subcellularLocation>
    <subcellularLocation>
        <location evidence="2 24">Secreted</location>
    </subcellularLocation>
</comment>
<dbReference type="PROSITE" id="PS00119">
    <property type="entry name" value="PA2_ASP"/>
    <property type="match status" value="1"/>
</dbReference>
<keyword evidence="5" id="KW-0929">Antimicrobial</keyword>
<dbReference type="GeneID" id="109698874"/>
<gene>
    <name evidence="26" type="primary">PLA2G2A</name>
</gene>
<dbReference type="GO" id="GO:0005741">
    <property type="term" value="C:mitochondrial outer membrane"/>
    <property type="evidence" value="ECO:0007669"/>
    <property type="project" value="UniProtKB-SubCell"/>
</dbReference>
<organism evidence="26">
    <name type="scientific">Castor canadensis</name>
    <name type="common">American beaver</name>
    <dbReference type="NCBI Taxonomy" id="51338"/>
    <lineage>
        <taxon>Eukaryota</taxon>
        <taxon>Metazoa</taxon>
        <taxon>Chordata</taxon>
        <taxon>Craniata</taxon>
        <taxon>Vertebrata</taxon>
        <taxon>Euteleostomi</taxon>
        <taxon>Mammalia</taxon>
        <taxon>Eutheria</taxon>
        <taxon>Euarchontoglires</taxon>
        <taxon>Glires</taxon>
        <taxon>Rodentia</taxon>
        <taxon>Castorimorpha</taxon>
        <taxon>Castoridae</taxon>
        <taxon>Castor</taxon>
    </lineage>
</organism>
<comment type="catalytic activity">
    <reaction evidence="10">
        <text>a 1,2-diacyl-sn-glycero-3-phosphoethanolamine + H2O = a 1-acyl-sn-glycero-3-phosphoethanolamine + a fatty acid + H(+)</text>
        <dbReference type="Rhea" id="RHEA:44604"/>
        <dbReference type="ChEBI" id="CHEBI:15377"/>
        <dbReference type="ChEBI" id="CHEBI:15378"/>
        <dbReference type="ChEBI" id="CHEBI:28868"/>
        <dbReference type="ChEBI" id="CHEBI:64381"/>
        <dbReference type="ChEBI" id="CHEBI:64612"/>
    </reaction>
    <physiologicalReaction direction="left-to-right" evidence="10">
        <dbReference type="Rhea" id="RHEA:44605"/>
    </physiologicalReaction>
</comment>
<feature type="disulfide bond" evidence="22">
    <location>
        <begin position="63"/>
        <end position="118"/>
    </location>
</feature>
<evidence type="ECO:0000256" key="21">
    <source>
        <dbReference type="PIRSR" id="PIRSR601211-2"/>
    </source>
</evidence>
<evidence type="ECO:0000259" key="25">
    <source>
        <dbReference type="SMART" id="SM00085"/>
    </source>
</evidence>
<dbReference type="GO" id="GO:0031640">
    <property type="term" value="P:killing of cells of another organism"/>
    <property type="evidence" value="ECO:0007669"/>
    <property type="project" value="UniProtKB-KW"/>
</dbReference>
<comment type="catalytic activity">
    <reaction evidence="14">
        <text>1,2-dihexadecanoyl-sn-glycero-3-phosphocholine + H2O = 1-hexadecanoyl-sn-glycero-3-phosphocholine + hexadecanoate + H(+)</text>
        <dbReference type="Rhea" id="RHEA:41223"/>
        <dbReference type="ChEBI" id="CHEBI:7896"/>
        <dbReference type="ChEBI" id="CHEBI:15377"/>
        <dbReference type="ChEBI" id="CHEBI:15378"/>
        <dbReference type="ChEBI" id="CHEBI:72998"/>
        <dbReference type="ChEBI" id="CHEBI:72999"/>
    </reaction>
    <physiologicalReaction direction="left-to-right" evidence="14">
        <dbReference type="Rhea" id="RHEA:41224"/>
    </physiologicalReaction>
</comment>
<dbReference type="GO" id="GO:0005543">
    <property type="term" value="F:phospholipid binding"/>
    <property type="evidence" value="ECO:0007669"/>
    <property type="project" value="TreeGrafter"/>
</dbReference>
<dbReference type="GO" id="GO:0042742">
    <property type="term" value="P:defense response to bacterium"/>
    <property type="evidence" value="ECO:0007669"/>
    <property type="project" value="UniProtKB-KW"/>
</dbReference>
<dbReference type="InterPro" id="IPR036444">
    <property type="entry name" value="PLipase_A2_dom_sf"/>
</dbReference>
<keyword evidence="24" id="KW-0732">Signal</keyword>
<dbReference type="PANTHER" id="PTHR11716:SF9">
    <property type="entry name" value="PHOSPHOLIPASE A2, MEMBRANE ASSOCIATED"/>
    <property type="match status" value="1"/>
</dbReference>
<keyword evidence="24" id="KW-0443">Lipid metabolism</keyword>
<comment type="catalytic activity">
    <reaction evidence="9">
        <text>1-hexadecanoyl-2-(4Z,7Z,10Z,13Z,16Z,19Z-docosahexaenoyl)-sn-glycero-3-phosphocholine + H2O = (4Z,7Z,10Z,13Z,16Z,19Z)-docosahexaenoate + 1-hexadecanoyl-sn-glycero-3-phosphocholine + H(+)</text>
        <dbReference type="Rhea" id="RHEA:41231"/>
        <dbReference type="ChEBI" id="CHEBI:15377"/>
        <dbReference type="ChEBI" id="CHEBI:15378"/>
        <dbReference type="ChEBI" id="CHEBI:72998"/>
        <dbReference type="ChEBI" id="CHEBI:74963"/>
        <dbReference type="ChEBI" id="CHEBI:77016"/>
    </reaction>
    <physiologicalReaction direction="left-to-right" evidence="9">
        <dbReference type="Rhea" id="RHEA:41232"/>
    </physiologicalReaction>
</comment>
<keyword evidence="5" id="KW-0081">Bacteriolytic enzyme</keyword>
<comment type="similarity">
    <text evidence="3 23">Belongs to the phospholipase A2 family.</text>
</comment>
<feature type="active site" evidence="20">
    <location>
        <position position="112"/>
    </location>
</feature>
<keyword evidence="21" id="KW-0479">Metal-binding</keyword>
<evidence type="ECO:0000256" key="5">
    <source>
        <dbReference type="ARBA" id="ARBA00022638"/>
    </source>
</evidence>
<evidence type="ECO:0000256" key="19">
    <source>
        <dbReference type="ARBA" id="ARBA00049282"/>
    </source>
</evidence>
<proteinExistence type="inferred from homology"/>
<accession>A0A250YA68</accession>
<comment type="catalytic activity">
    <reaction evidence="15">
        <text>1-hexadecanoyl-2-(5Z,8Z,11Z,14Z-eicosatetraenoyl)-sn-glycero-3-phosphoethanolamine + H2O = 1-hexadecanoyl-sn-glycero-3-phosphoethanolamine + (5Z,8Z,11Z,14Z)-eicosatetraenoate + H(+)</text>
        <dbReference type="Rhea" id="RHEA:40431"/>
        <dbReference type="ChEBI" id="CHEBI:15377"/>
        <dbReference type="ChEBI" id="CHEBI:15378"/>
        <dbReference type="ChEBI" id="CHEBI:32395"/>
        <dbReference type="ChEBI" id="CHEBI:73004"/>
        <dbReference type="ChEBI" id="CHEBI:73009"/>
    </reaction>
    <physiologicalReaction direction="left-to-right" evidence="15">
        <dbReference type="Rhea" id="RHEA:40432"/>
    </physiologicalReaction>
</comment>
<evidence type="ECO:0000256" key="18">
    <source>
        <dbReference type="ARBA" id="ARBA00049039"/>
    </source>
</evidence>
<dbReference type="GO" id="GO:0047498">
    <property type="term" value="F:calcium-dependent phospholipase A2 activity"/>
    <property type="evidence" value="ECO:0007669"/>
    <property type="project" value="TreeGrafter"/>
</dbReference>
<keyword evidence="24" id="KW-0378">Hydrolase</keyword>
<evidence type="ECO:0000256" key="17">
    <source>
        <dbReference type="ARBA" id="ARBA00048699"/>
    </source>
</evidence>
<evidence type="ECO:0000256" key="9">
    <source>
        <dbReference type="ARBA" id="ARBA00036719"/>
    </source>
</evidence>
<evidence type="ECO:0000256" key="7">
    <source>
        <dbReference type="ARBA" id="ARBA00023157"/>
    </source>
</evidence>
<name>A0A250YA68_CASCN</name>
<feature type="binding site" evidence="21">
    <location>
        <position position="49"/>
    </location>
    <ligand>
        <name>Ca(2+)</name>
        <dbReference type="ChEBI" id="CHEBI:29108"/>
    </ligand>
</feature>
<comment type="cofactor">
    <cofactor evidence="21">
        <name>Ca(2+)</name>
        <dbReference type="ChEBI" id="CHEBI:29108"/>
    </cofactor>
    <text evidence="21">Binds 1 Ca(2+) ion per subunit.</text>
</comment>
<comment type="catalytic activity">
    <reaction evidence="12">
        <text>1,2-dihexadecanoyl-sn-glycero-3-phospho-(1'-sn-glycerol) + H2O = 1-hexadecanoyl-sn-glycero-3-phospho-(1'-sn-glycerol) + hexadecanoate + H(+)</text>
        <dbReference type="Rhea" id="RHEA:45472"/>
        <dbReference type="ChEBI" id="CHEBI:7896"/>
        <dbReference type="ChEBI" id="CHEBI:15377"/>
        <dbReference type="ChEBI" id="CHEBI:15378"/>
        <dbReference type="ChEBI" id="CHEBI:72829"/>
        <dbReference type="ChEBI" id="CHEBI:75158"/>
    </reaction>
    <physiologicalReaction direction="left-to-right" evidence="12">
        <dbReference type="Rhea" id="RHEA:45473"/>
    </physiologicalReaction>
</comment>
<evidence type="ECO:0000256" key="23">
    <source>
        <dbReference type="RuleBase" id="RU003654"/>
    </source>
</evidence>
<comment type="catalytic activity">
    <reaction evidence="11">
        <text>1-hexadecanoyl-2-(9Z-octadecenoyl)-sn-glycero-3-phospho-(1'-sn-glycerol) + H2O = 1-hexadecanoyl-sn-glycero-3-phospho-(1'-sn-glycerol) + (9Z)-octadecenoate + H(+)</text>
        <dbReference type="Rhea" id="RHEA:40919"/>
        <dbReference type="ChEBI" id="CHEBI:15377"/>
        <dbReference type="ChEBI" id="CHEBI:15378"/>
        <dbReference type="ChEBI" id="CHEBI:30823"/>
        <dbReference type="ChEBI" id="CHEBI:72841"/>
        <dbReference type="ChEBI" id="CHEBI:75158"/>
    </reaction>
    <physiologicalReaction direction="left-to-right" evidence="11">
        <dbReference type="Rhea" id="RHEA:40920"/>
    </physiologicalReaction>
</comment>
<protein>
    <recommendedName>
        <fullName evidence="24">Phospholipase A2</fullName>
        <ecNumber evidence="24">3.1.1.4</ecNumber>
    </recommendedName>
</protein>
<dbReference type="InterPro" id="IPR016090">
    <property type="entry name" value="PLA2-like_dom"/>
</dbReference>
<comment type="catalytic activity">
    <reaction evidence="13">
        <text>N-hexadecanoyl-1,2-di-(9Z-octadecenoyl)-sn-glycero-3-phosphoethanolamine + H2O = N-hexadecanoyl-1-(9Z-octadecenoyl)-sn-glycero-3-phosphoethanolamine + (9Z)-octadecenoate + H(+)</text>
        <dbReference type="Rhea" id="RHEA:45424"/>
        <dbReference type="ChEBI" id="CHEBI:15377"/>
        <dbReference type="ChEBI" id="CHEBI:15378"/>
        <dbReference type="ChEBI" id="CHEBI:30823"/>
        <dbReference type="ChEBI" id="CHEBI:78097"/>
        <dbReference type="ChEBI" id="CHEBI:85217"/>
    </reaction>
    <physiologicalReaction direction="left-to-right" evidence="13">
        <dbReference type="Rhea" id="RHEA:45425"/>
    </physiologicalReaction>
</comment>
<dbReference type="EC" id="3.1.1.4" evidence="24"/>
<feature type="signal peptide" evidence="24">
    <location>
        <begin position="1"/>
        <end position="20"/>
    </location>
</feature>
<evidence type="ECO:0000256" key="6">
    <source>
        <dbReference type="ARBA" id="ARBA00022837"/>
    </source>
</evidence>
<evidence type="ECO:0000256" key="3">
    <source>
        <dbReference type="ARBA" id="ARBA00007056"/>
    </source>
</evidence>
<feature type="disulfide bond" evidence="22">
    <location>
        <begin position="48"/>
        <end position="64"/>
    </location>
</feature>
<evidence type="ECO:0000256" key="8">
    <source>
        <dbReference type="ARBA" id="ARBA00023408"/>
    </source>
</evidence>
<feature type="disulfide bond" evidence="22">
    <location>
        <begin position="79"/>
        <end position="104"/>
    </location>
</feature>
<dbReference type="GO" id="GO:0016042">
    <property type="term" value="P:lipid catabolic process"/>
    <property type="evidence" value="ECO:0007669"/>
    <property type="project" value="InterPro"/>
</dbReference>
<dbReference type="RefSeq" id="XP_073934077.1">
    <property type="nucleotide sequence ID" value="XM_074077976.1"/>
</dbReference>
<feature type="chain" id="PRO_5011816257" description="Phospholipase A2" evidence="24">
    <location>
        <begin position="21"/>
        <end position="145"/>
    </location>
</feature>
<feature type="domain" description="Phospholipase A2-like central" evidence="25">
    <location>
        <begin position="21"/>
        <end position="139"/>
    </location>
</feature>
<evidence type="ECO:0000256" key="15">
    <source>
        <dbReference type="ARBA" id="ARBA00048541"/>
    </source>
</evidence>
<dbReference type="RefSeq" id="XP_073934076.1">
    <property type="nucleotide sequence ID" value="XM_074077975.1"/>
</dbReference>
<dbReference type="RefSeq" id="XP_073934075.1">
    <property type="nucleotide sequence ID" value="XM_074077974.1"/>
</dbReference>
<dbReference type="RefSeq" id="XP_073934074.1">
    <property type="nucleotide sequence ID" value="XM_074077973.1"/>
</dbReference>
<feature type="binding site" evidence="21">
    <location>
        <position position="68"/>
    </location>
    <ligand>
        <name>Ca(2+)</name>
        <dbReference type="ChEBI" id="CHEBI:29108"/>
    </ligand>
</feature>
<comment type="catalytic activity">
    <reaction evidence="17">
        <text>1-hexadecanoyl-2-(9Z-octadecenoyl)-sn-glycero-3-phosphocholine + H2O = 1-hexadecanoyl-sn-glycero-3-phosphocholine + (9Z)-octadecenoate + H(+)</text>
        <dbReference type="Rhea" id="RHEA:38779"/>
        <dbReference type="ChEBI" id="CHEBI:15377"/>
        <dbReference type="ChEBI" id="CHEBI:15378"/>
        <dbReference type="ChEBI" id="CHEBI:30823"/>
        <dbReference type="ChEBI" id="CHEBI:72998"/>
        <dbReference type="ChEBI" id="CHEBI:73001"/>
    </reaction>
    <physiologicalReaction direction="left-to-right" evidence="17">
        <dbReference type="Rhea" id="RHEA:38780"/>
    </physiologicalReaction>
</comment>
<evidence type="ECO:0000256" key="13">
    <source>
        <dbReference type="ARBA" id="ARBA00048221"/>
    </source>
</evidence>
<evidence type="ECO:0000256" key="4">
    <source>
        <dbReference type="ARBA" id="ARBA00022525"/>
    </source>
</evidence>
<dbReference type="SUPFAM" id="SSF48619">
    <property type="entry name" value="Phospholipase A2, PLA2"/>
    <property type="match status" value="1"/>
</dbReference>
<dbReference type="SMART" id="SM00085">
    <property type="entry name" value="PA2c"/>
    <property type="match status" value="1"/>
</dbReference>
<feature type="disulfide bond" evidence="22">
    <location>
        <begin position="46"/>
        <end position="138"/>
    </location>
</feature>
<evidence type="ECO:0000256" key="16">
    <source>
        <dbReference type="ARBA" id="ARBA00048613"/>
    </source>
</evidence>
<feature type="disulfide bond" evidence="22">
    <location>
        <begin position="97"/>
        <end position="109"/>
    </location>
</feature>
<dbReference type="InterPro" id="IPR033113">
    <property type="entry name" value="PLA2_histidine"/>
</dbReference>
<comment type="catalytic activity">
    <reaction evidence="24">
        <text>a 1,2-diacyl-sn-glycero-3-phosphocholine + H2O = a 1-acyl-sn-glycero-3-phosphocholine + a fatty acid + H(+)</text>
        <dbReference type="Rhea" id="RHEA:15801"/>
        <dbReference type="ChEBI" id="CHEBI:15377"/>
        <dbReference type="ChEBI" id="CHEBI:15378"/>
        <dbReference type="ChEBI" id="CHEBI:28868"/>
        <dbReference type="ChEBI" id="CHEBI:57643"/>
        <dbReference type="ChEBI" id="CHEBI:58168"/>
        <dbReference type="EC" id="3.1.1.4"/>
    </reaction>
</comment>
<evidence type="ECO:0000256" key="11">
    <source>
        <dbReference type="ARBA" id="ARBA00048015"/>
    </source>
</evidence>
<dbReference type="GO" id="GO:0006644">
    <property type="term" value="P:phospholipid metabolic process"/>
    <property type="evidence" value="ECO:0007669"/>
    <property type="project" value="InterPro"/>
</dbReference>
<keyword evidence="6 21" id="KW-0106">Calcium</keyword>
<evidence type="ECO:0000256" key="22">
    <source>
        <dbReference type="PIRSR" id="PIRSR601211-3"/>
    </source>
</evidence>
<comment type="catalytic activity">
    <reaction evidence="8">
        <text>1-hexadecanoyl-2-(9Z,12Z-octadecadienoyl)-sn-glycero-3-phosphocholine + H2O = (9Z,12Z)-octadecadienoate + 1-hexadecanoyl-sn-glycero-3-phosphocholine + H(+)</text>
        <dbReference type="Rhea" id="RHEA:40811"/>
        <dbReference type="ChEBI" id="CHEBI:15377"/>
        <dbReference type="ChEBI" id="CHEBI:15378"/>
        <dbReference type="ChEBI" id="CHEBI:30245"/>
        <dbReference type="ChEBI" id="CHEBI:72998"/>
        <dbReference type="ChEBI" id="CHEBI:73002"/>
    </reaction>
    <physiologicalReaction direction="left-to-right" evidence="8">
        <dbReference type="Rhea" id="RHEA:40812"/>
    </physiologicalReaction>
</comment>
<dbReference type="PANTHER" id="PTHR11716">
    <property type="entry name" value="PHOSPHOLIPASE A2 FAMILY MEMBER"/>
    <property type="match status" value="1"/>
</dbReference>
<evidence type="ECO:0000256" key="1">
    <source>
        <dbReference type="ARBA" id="ARBA00004450"/>
    </source>
</evidence>
<keyword evidence="4 24" id="KW-0964">Secreted</keyword>
<feature type="disulfide bond" evidence="22">
    <location>
        <begin position="70"/>
        <end position="111"/>
    </location>
</feature>
<dbReference type="PRINTS" id="PR00389">
    <property type="entry name" value="PHPHLIPASEA2"/>
</dbReference>
<dbReference type="EMBL" id="GFFW01004315">
    <property type="protein sequence ID" value="JAV40473.1"/>
    <property type="molecule type" value="Transcribed_RNA"/>
</dbReference>
<sequence>MRSLLLLAVIAAFVLIEAQGSLNNFWAMILLKTGKRAEVSYAFYGCHCGLGGKGSPKDATDRCCVTHDCCYRRLEKRGCGTKFLKYKFTYRGGKIICAANQDSCRSQLCQCDKAAAECFARNKKSYSVKYQFYSNLLCHGQAPRC</sequence>
<dbReference type="PROSITE" id="PS00118">
    <property type="entry name" value="PA2_HIS"/>
    <property type="match status" value="1"/>
</dbReference>
<dbReference type="RefSeq" id="XP_020038893.2">
    <property type="nucleotide sequence ID" value="XM_020183304.2"/>
</dbReference>
<dbReference type="Pfam" id="PF00068">
    <property type="entry name" value="Phospholip_A2_1"/>
    <property type="match status" value="1"/>
</dbReference>
<feature type="binding site" evidence="21">
    <location>
        <position position="51"/>
    </location>
    <ligand>
        <name>Ca(2+)</name>
        <dbReference type="ChEBI" id="CHEBI:29108"/>
    </ligand>
</feature>
<dbReference type="Gene3D" id="1.20.90.10">
    <property type="entry name" value="Phospholipase A2 domain"/>
    <property type="match status" value="1"/>
</dbReference>
<dbReference type="AlphaFoldDB" id="A0A250YA68"/>
<reference evidence="26" key="1">
    <citation type="journal article" date="2017" name="G3 (Bethesda)">
        <title>De Novo Genome and Transcriptome Assembly of the Canadian Beaver (Castor canadensis).</title>
        <authorList>
            <person name="Lok S."/>
            <person name="Paton T.A."/>
            <person name="Wang Z."/>
            <person name="Kaur G."/>
            <person name="Walker S."/>
            <person name="Yuen R.K."/>
            <person name="Sung W.W."/>
            <person name="Whitney J."/>
            <person name="Buchanan J.A."/>
            <person name="Trost B."/>
            <person name="Singh N."/>
            <person name="Apresto B."/>
            <person name="Chen N."/>
            <person name="Coole M."/>
            <person name="Dawson T.J."/>
            <person name="Ho K.Y."/>
            <person name="Hu Z."/>
            <person name="Pullenayegum S."/>
            <person name="Samler K."/>
            <person name="Shipstone A."/>
            <person name="Tsoi F."/>
            <person name="Wang T."/>
            <person name="Pereira S.L."/>
            <person name="Rostami P."/>
            <person name="Ryan C.A."/>
            <person name="Tong A.H."/>
            <person name="Ng K."/>
            <person name="Sundaravadanam Y."/>
            <person name="Simpson J.T."/>
            <person name="Lim B.K."/>
            <person name="Engstrom M.D."/>
            <person name="Dutton C.J."/>
            <person name="Kerr K.C."/>
            <person name="Franke M."/>
            <person name="Rapley W."/>
            <person name="Wintle R.F."/>
            <person name="Scherer S.W."/>
        </authorList>
    </citation>
    <scope>NUCLEOTIDE SEQUENCE</scope>
    <source>
        <strain evidence="26">Ward</strain>
        <tissue evidence="26">Leukocyte</tissue>
    </source>
</reference>
<dbReference type="InterPro" id="IPR001211">
    <property type="entry name" value="PLA2"/>
</dbReference>
<feature type="active site" evidence="20">
    <location>
        <position position="67"/>
    </location>
</feature>